<evidence type="ECO:0000256" key="5">
    <source>
        <dbReference type="ARBA" id="ARBA00022692"/>
    </source>
</evidence>
<name>A0A3S1AX65_ELYCH</name>
<organism evidence="10 11">
    <name type="scientific">Elysia chlorotica</name>
    <name type="common">Eastern emerald elysia</name>
    <name type="synonym">Sea slug</name>
    <dbReference type="NCBI Taxonomy" id="188477"/>
    <lineage>
        <taxon>Eukaryota</taxon>
        <taxon>Metazoa</taxon>
        <taxon>Spiralia</taxon>
        <taxon>Lophotrochozoa</taxon>
        <taxon>Mollusca</taxon>
        <taxon>Gastropoda</taxon>
        <taxon>Heterobranchia</taxon>
        <taxon>Euthyneura</taxon>
        <taxon>Panpulmonata</taxon>
        <taxon>Sacoglossa</taxon>
        <taxon>Placobranchoidea</taxon>
        <taxon>Plakobranchidae</taxon>
        <taxon>Elysia</taxon>
    </lineage>
</organism>
<keyword evidence="9" id="KW-0472">Membrane</keyword>
<sequence length="139" mass="16046">MILGPIQFDEAVQRSGKDHNLVVSRQAYFPDWFPPYAMGNLYVLPTSLSKRMLDICEKIPYVNKEDAFITGILAKVFDARHINLPDRLFDRTPKSKPELCDFVYRKRLAAQGISPNFARNLWRRLEKAEMCGLYSAGDF</sequence>
<comment type="subcellular location">
    <subcellularLocation>
        <location evidence="1">Golgi apparatus membrane</location>
        <topology evidence="1">Single-pass type II membrane protein</topology>
    </subcellularLocation>
</comment>
<keyword evidence="6" id="KW-0735">Signal-anchor</keyword>
<dbReference type="Pfam" id="PF01762">
    <property type="entry name" value="Galactosyl_T"/>
    <property type="match status" value="1"/>
</dbReference>
<comment type="similarity">
    <text evidence="2">Belongs to the glycosyltransferase 31 family.</text>
</comment>
<dbReference type="InterPro" id="IPR002659">
    <property type="entry name" value="Glyco_trans_31"/>
</dbReference>
<gene>
    <name evidence="10" type="ORF">EGW08_017688</name>
</gene>
<keyword evidence="7" id="KW-1133">Transmembrane helix</keyword>
<evidence type="ECO:0000256" key="4">
    <source>
        <dbReference type="ARBA" id="ARBA00022679"/>
    </source>
</evidence>
<dbReference type="OrthoDB" id="2139606at2759"/>
<keyword evidence="3" id="KW-0328">Glycosyltransferase</keyword>
<evidence type="ECO:0000256" key="9">
    <source>
        <dbReference type="ARBA" id="ARBA00023136"/>
    </source>
</evidence>
<dbReference type="EMBL" id="RQTK01000821">
    <property type="protein sequence ID" value="RUS74540.1"/>
    <property type="molecule type" value="Genomic_DNA"/>
</dbReference>
<keyword evidence="4" id="KW-0808">Transferase</keyword>
<dbReference type="AlphaFoldDB" id="A0A3S1AX65"/>
<dbReference type="Proteomes" id="UP000271974">
    <property type="component" value="Unassembled WGS sequence"/>
</dbReference>
<keyword evidence="8" id="KW-0333">Golgi apparatus</keyword>
<evidence type="ECO:0000256" key="6">
    <source>
        <dbReference type="ARBA" id="ARBA00022968"/>
    </source>
</evidence>
<comment type="caution">
    <text evidence="10">The sequence shown here is derived from an EMBL/GenBank/DDBJ whole genome shotgun (WGS) entry which is preliminary data.</text>
</comment>
<evidence type="ECO:0000256" key="3">
    <source>
        <dbReference type="ARBA" id="ARBA00022676"/>
    </source>
</evidence>
<dbReference type="GO" id="GO:0000139">
    <property type="term" value="C:Golgi membrane"/>
    <property type="evidence" value="ECO:0007669"/>
    <property type="project" value="UniProtKB-SubCell"/>
</dbReference>
<evidence type="ECO:0000256" key="8">
    <source>
        <dbReference type="ARBA" id="ARBA00023034"/>
    </source>
</evidence>
<dbReference type="GO" id="GO:0016758">
    <property type="term" value="F:hexosyltransferase activity"/>
    <property type="evidence" value="ECO:0007669"/>
    <property type="project" value="InterPro"/>
</dbReference>
<evidence type="ECO:0000256" key="1">
    <source>
        <dbReference type="ARBA" id="ARBA00004323"/>
    </source>
</evidence>
<keyword evidence="5" id="KW-0812">Transmembrane</keyword>
<keyword evidence="11" id="KW-1185">Reference proteome</keyword>
<evidence type="ECO:0008006" key="12">
    <source>
        <dbReference type="Google" id="ProtNLM"/>
    </source>
</evidence>
<accession>A0A3S1AX65</accession>
<evidence type="ECO:0000256" key="7">
    <source>
        <dbReference type="ARBA" id="ARBA00022989"/>
    </source>
</evidence>
<evidence type="ECO:0000313" key="11">
    <source>
        <dbReference type="Proteomes" id="UP000271974"/>
    </source>
</evidence>
<reference evidence="10 11" key="1">
    <citation type="submission" date="2019-01" db="EMBL/GenBank/DDBJ databases">
        <title>A draft genome assembly of the solar-powered sea slug Elysia chlorotica.</title>
        <authorList>
            <person name="Cai H."/>
            <person name="Li Q."/>
            <person name="Fang X."/>
            <person name="Li J."/>
            <person name="Curtis N.E."/>
            <person name="Altenburger A."/>
            <person name="Shibata T."/>
            <person name="Feng M."/>
            <person name="Maeda T."/>
            <person name="Schwartz J.A."/>
            <person name="Shigenobu S."/>
            <person name="Lundholm N."/>
            <person name="Nishiyama T."/>
            <person name="Yang H."/>
            <person name="Hasebe M."/>
            <person name="Li S."/>
            <person name="Pierce S.K."/>
            <person name="Wang J."/>
        </authorList>
    </citation>
    <scope>NUCLEOTIDE SEQUENCE [LARGE SCALE GENOMIC DNA]</scope>
    <source>
        <strain evidence="10">EC2010</strain>
        <tissue evidence="10">Whole organism of an adult</tissue>
    </source>
</reference>
<proteinExistence type="inferred from homology"/>
<protein>
    <recommendedName>
        <fullName evidence="12">Hexosyltransferase</fullName>
    </recommendedName>
</protein>
<evidence type="ECO:0000256" key="2">
    <source>
        <dbReference type="ARBA" id="ARBA00008661"/>
    </source>
</evidence>
<evidence type="ECO:0000313" key="10">
    <source>
        <dbReference type="EMBL" id="RUS74540.1"/>
    </source>
</evidence>